<comment type="caution">
    <text evidence="3">The sequence shown here is derived from an EMBL/GenBank/DDBJ whole genome shotgun (WGS) entry which is preliminary data.</text>
</comment>
<feature type="region of interest" description="Disordered" evidence="2">
    <location>
        <begin position="96"/>
        <end position="118"/>
    </location>
</feature>
<dbReference type="Proteomes" id="UP000603227">
    <property type="component" value="Unassembled WGS sequence"/>
</dbReference>
<evidence type="ECO:0000313" key="4">
    <source>
        <dbReference type="Proteomes" id="UP000603227"/>
    </source>
</evidence>
<feature type="coiled-coil region" evidence="1">
    <location>
        <begin position="197"/>
        <end position="252"/>
    </location>
</feature>
<feature type="region of interest" description="Disordered" evidence="2">
    <location>
        <begin position="252"/>
        <end position="271"/>
    </location>
</feature>
<gene>
    <name evidence="3" type="ORF">GCM10017771_33880</name>
</gene>
<dbReference type="EMBL" id="BNAT01000010">
    <property type="protein sequence ID" value="GHH88461.1"/>
    <property type="molecule type" value="Genomic_DNA"/>
</dbReference>
<feature type="region of interest" description="Disordered" evidence="2">
    <location>
        <begin position="308"/>
        <end position="365"/>
    </location>
</feature>
<sequence length="604" mass="64570">MKGPSDEANALAVLLREWLDGAGLRLDDLMGKLTPDHFENATVPARSTVSDRLAGVNLRWDFVEAVADVCFSDQAECKRRTGAARPLFDAAERAKRSGSALRAGQQPRPKAATPSRAVGSPAVAAELIHVQRQSLAMSDQLLRALQRTAELEKARNDANQMVLILLALVDKLQRDIATLTASQRSRAAARTAGRDVLDEVHEKLRHSETQRTQAEAELARARAEREKADRLAEQSAEQVRRLTEELARLRSVHADPTAGPEVPEADLPAVSPMTPGTVPDDIDIALMKASRILDNGAERLEQLAEELEELREEPDGLSGPDNPLTGDDTSGGAADNSGVGAGGGMLPRPVDDPASPPDNTVAGQTWAHDPIVDRIRAVVDMGLPVDRGWLRLLGRDAEPDRFVMSLGSLRAAGAIGPAVDVLFEAGAGRPADSLAVVLSLLSPYDMGVVTTGIGAERRVASFHQTIAQLRAAGFGTVAGMALAEAGRRRATSTLPLLLSPVRLGNADTVLVLKGVCARREDQIEEAARHLAQAGMRQEADIVRVAAVAVGSDGGWGHEAWFGDAPRARHERPRTDTVLTTRVRINIPGSRPQPPIVVRKPKPNG</sequence>
<accession>A0A919GPX4</accession>
<evidence type="ECO:0000256" key="2">
    <source>
        <dbReference type="SAM" id="MobiDB-lite"/>
    </source>
</evidence>
<evidence type="ECO:0000313" key="3">
    <source>
        <dbReference type="EMBL" id="GHH88461.1"/>
    </source>
</evidence>
<dbReference type="AlphaFoldDB" id="A0A919GPX4"/>
<proteinExistence type="predicted"/>
<keyword evidence="1" id="KW-0175">Coiled coil</keyword>
<organism evidence="3 4">
    <name type="scientific">Streptomyces capitiformicae</name>
    <dbReference type="NCBI Taxonomy" id="2014920"/>
    <lineage>
        <taxon>Bacteria</taxon>
        <taxon>Bacillati</taxon>
        <taxon>Actinomycetota</taxon>
        <taxon>Actinomycetes</taxon>
        <taxon>Kitasatosporales</taxon>
        <taxon>Streptomycetaceae</taxon>
        <taxon>Streptomyces</taxon>
    </lineage>
</organism>
<name>A0A919GPX4_9ACTN</name>
<reference evidence="3" key="2">
    <citation type="submission" date="2020-09" db="EMBL/GenBank/DDBJ databases">
        <authorList>
            <person name="Sun Q."/>
            <person name="Zhou Y."/>
        </authorList>
    </citation>
    <scope>NUCLEOTIDE SEQUENCE</scope>
    <source>
        <strain evidence="3">CGMCC 4.7403</strain>
    </source>
</reference>
<keyword evidence="4" id="KW-1185">Reference proteome</keyword>
<evidence type="ECO:0000256" key="1">
    <source>
        <dbReference type="SAM" id="Coils"/>
    </source>
</evidence>
<protein>
    <submittedName>
        <fullName evidence="3">Uncharacterized protein</fullName>
    </submittedName>
</protein>
<reference evidence="3" key="1">
    <citation type="journal article" date="2014" name="Int. J. Syst. Evol. Microbiol.">
        <title>Complete genome sequence of Corynebacterium casei LMG S-19264T (=DSM 44701T), isolated from a smear-ripened cheese.</title>
        <authorList>
            <consortium name="US DOE Joint Genome Institute (JGI-PGF)"/>
            <person name="Walter F."/>
            <person name="Albersmeier A."/>
            <person name="Kalinowski J."/>
            <person name="Ruckert C."/>
        </authorList>
    </citation>
    <scope>NUCLEOTIDE SEQUENCE</scope>
    <source>
        <strain evidence="3">CGMCC 4.7403</strain>
    </source>
</reference>